<name>A0A202E8I5_9EURY</name>
<dbReference type="EMBL" id="MWPH01000002">
    <property type="protein sequence ID" value="OVE84547.1"/>
    <property type="molecule type" value="Genomic_DNA"/>
</dbReference>
<comment type="caution">
    <text evidence="1">The sequence shown here is derived from an EMBL/GenBank/DDBJ whole genome shotgun (WGS) entry which is preliminary data.</text>
</comment>
<dbReference type="Pfam" id="PF19104">
    <property type="entry name" value="DUF5791"/>
    <property type="match status" value="1"/>
</dbReference>
<accession>A0A202E8I5</accession>
<proteinExistence type="predicted"/>
<evidence type="ECO:0000313" key="2">
    <source>
        <dbReference type="Proteomes" id="UP000196084"/>
    </source>
</evidence>
<keyword evidence="2" id="KW-1185">Reference proteome</keyword>
<dbReference type="AlphaFoldDB" id="A0A202E8I5"/>
<organism evidence="1 2">
    <name type="scientific">Natronolimnobius baerhuensis</name>
    <dbReference type="NCBI Taxonomy" id="253108"/>
    <lineage>
        <taxon>Archaea</taxon>
        <taxon>Methanobacteriati</taxon>
        <taxon>Methanobacteriota</taxon>
        <taxon>Stenosarchaea group</taxon>
        <taxon>Halobacteria</taxon>
        <taxon>Halobacteriales</taxon>
        <taxon>Natrialbaceae</taxon>
        <taxon>Natronolimnobius</taxon>
    </lineage>
</organism>
<dbReference type="RefSeq" id="WP_054864168.1">
    <property type="nucleotide sequence ID" value="NZ_MWPH01000002.1"/>
</dbReference>
<dbReference type="InterPro" id="IPR043809">
    <property type="entry name" value="DUF5791"/>
</dbReference>
<sequence length="146" mass="15905">MFHEQRLTVPETPAELRAEYQDDFERALEDAGASDTDASDAAAATDLERERLDAVLAGDEPELSLEEAAQIQALADGAPDAETLVTIACEHLLLGMTTAVLDVDALESELAIEMDAKEIQQKIEQRAPMSFDEYVHIQHAIVANTP</sequence>
<protein>
    <submittedName>
        <fullName evidence="1">Uncharacterized protein</fullName>
    </submittedName>
</protein>
<gene>
    <name evidence="1" type="ORF">B2G88_09090</name>
</gene>
<reference evidence="1 2" key="1">
    <citation type="submission" date="2017-02" db="EMBL/GenBank/DDBJ databases">
        <title>Natronthermophilus aegyptiacus gen. nov.,sp. nov., an aerobic, extremely halophilic alkalithermophilic archaeon isolated from the athalassohaline Wadi An Natrun, Egypt.</title>
        <authorList>
            <person name="Zhao B."/>
        </authorList>
    </citation>
    <scope>NUCLEOTIDE SEQUENCE [LARGE SCALE GENOMIC DNA]</scope>
    <source>
        <strain evidence="1 2">CGMCC 1.3597</strain>
    </source>
</reference>
<dbReference type="OrthoDB" id="306692at2157"/>
<evidence type="ECO:0000313" key="1">
    <source>
        <dbReference type="EMBL" id="OVE84547.1"/>
    </source>
</evidence>
<dbReference type="Proteomes" id="UP000196084">
    <property type="component" value="Unassembled WGS sequence"/>
</dbReference>